<dbReference type="InterPro" id="IPR023168">
    <property type="entry name" value="GatB_Yqey_C_2"/>
</dbReference>
<dbReference type="Gene3D" id="1.10.10.410">
    <property type="match status" value="1"/>
</dbReference>
<sequence length="153" mass="17244">MTIKEQLNEKIKESMKAGTSERTGVLRMIMTAIKNREIENRGKGIEGEISEEDVIDIFMKEVKRRNESAEMYVTNGRQELADAELSEIVIIKEFLPEELSAEELEAIIVAAIAKTEAKEMKDMGKVMAEINPQIKGRADSRTVSEVIKQKMGL</sequence>
<dbReference type="PANTHER" id="PTHR28055:SF1">
    <property type="entry name" value="ALTERED INHERITANCE OF MITOCHONDRIA PROTEIN 41, MITOCHONDRIAL"/>
    <property type="match status" value="1"/>
</dbReference>
<dbReference type="InterPro" id="IPR003789">
    <property type="entry name" value="Asn/Gln_tRNA_amidoTrase-B-like"/>
</dbReference>
<dbReference type="Pfam" id="PF09424">
    <property type="entry name" value="YqeY"/>
    <property type="match status" value="1"/>
</dbReference>
<dbReference type="PANTHER" id="PTHR28055">
    <property type="entry name" value="ALTERED INHERITANCE OF MITOCHONDRIA PROTEIN 41, MITOCHONDRIAL"/>
    <property type="match status" value="1"/>
</dbReference>
<organism evidence="1 2">
    <name type="scientific">Candidatus Wolfebacteria bacterium GW2011_GWC2_39_22</name>
    <dbReference type="NCBI Taxonomy" id="1619013"/>
    <lineage>
        <taxon>Bacteria</taxon>
        <taxon>Candidatus Wolfeibacteriota</taxon>
    </lineage>
</organism>
<accession>A0A0G0NAB0</accession>
<evidence type="ECO:0000313" key="2">
    <source>
        <dbReference type="Proteomes" id="UP000034665"/>
    </source>
</evidence>
<dbReference type="InterPro" id="IPR042184">
    <property type="entry name" value="YqeY/Aim41_N"/>
</dbReference>
<dbReference type="InterPro" id="IPR019004">
    <property type="entry name" value="YqeY/Aim41"/>
</dbReference>
<comment type="caution">
    <text evidence="1">The sequence shown here is derived from an EMBL/GenBank/DDBJ whole genome shotgun (WGS) entry which is preliminary data.</text>
</comment>
<proteinExistence type="predicted"/>
<gene>
    <name evidence="1" type="ORF">UT41_C0002G0177</name>
</gene>
<dbReference type="Gene3D" id="1.10.1510.10">
    <property type="entry name" value="Uncharacterised protein YqeY/AIM41 PF09424, N-terminal domain"/>
    <property type="match status" value="1"/>
</dbReference>
<dbReference type="EMBL" id="LBWR01000002">
    <property type="protein sequence ID" value="KKR12403.1"/>
    <property type="molecule type" value="Genomic_DNA"/>
</dbReference>
<protein>
    <submittedName>
        <fullName evidence="1">GatB/YqeY domain-containing protein</fullName>
    </submittedName>
</protein>
<evidence type="ECO:0000313" key="1">
    <source>
        <dbReference type="EMBL" id="KKR12403.1"/>
    </source>
</evidence>
<dbReference type="SUPFAM" id="SSF89095">
    <property type="entry name" value="GatB/YqeY motif"/>
    <property type="match status" value="1"/>
</dbReference>
<dbReference type="STRING" id="1619013.UT41_C0002G0177"/>
<dbReference type="Proteomes" id="UP000034665">
    <property type="component" value="Unassembled WGS sequence"/>
</dbReference>
<reference evidence="1 2" key="1">
    <citation type="journal article" date="2015" name="Nature">
        <title>rRNA introns, odd ribosomes, and small enigmatic genomes across a large radiation of phyla.</title>
        <authorList>
            <person name="Brown C.T."/>
            <person name="Hug L.A."/>
            <person name="Thomas B.C."/>
            <person name="Sharon I."/>
            <person name="Castelle C.J."/>
            <person name="Singh A."/>
            <person name="Wilkins M.J."/>
            <person name="Williams K.H."/>
            <person name="Banfield J.F."/>
        </authorList>
    </citation>
    <scope>NUCLEOTIDE SEQUENCE [LARGE SCALE GENOMIC DNA]</scope>
</reference>
<dbReference type="GO" id="GO:0016884">
    <property type="term" value="F:carbon-nitrogen ligase activity, with glutamine as amido-N-donor"/>
    <property type="evidence" value="ECO:0007669"/>
    <property type="project" value="InterPro"/>
</dbReference>
<name>A0A0G0NAB0_9BACT</name>
<dbReference type="AlphaFoldDB" id="A0A0G0NAB0"/>